<evidence type="ECO:0000313" key="3">
    <source>
        <dbReference type="Proteomes" id="UP000006844"/>
    </source>
</evidence>
<gene>
    <name evidence="2" type="ordered locus">AciPR4_3421</name>
</gene>
<dbReference type="HOGENOM" id="CLU_1188609_0_0_0"/>
<organism evidence="2 3">
    <name type="scientific">Terriglobus saanensis (strain ATCC BAA-1853 / DSM 23119 / SP1PR4)</name>
    <dbReference type="NCBI Taxonomy" id="401053"/>
    <lineage>
        <taxon>Bacteria</taxon>
        <taxon>Pseudomonadati</taxon>
        <taxon>Acidobacteriota</taxon>
        <taxon>Terriglobia</taxon>
        <taxon>Terriglobales</taxon>
        <taxon>Acidobacteriaceae</taxon>
        <taxon>Terriglobus</taxon>
    </lineage>
</organism>
<dbReference type="KEGG" id="tsa:AciPR4_3421"/>
<proteinExistence type="predicted"/>
<sequence>MQTLSRASVHLLFLCSLPVLAATKIHTVVLGSVKKVPYLAADVAREDKTDEAGTLKVRPLLVDTKLKEWTTGEIHEVTERTFVVRRVLHVNDTLPGEKSAHWVWQPGPWLLVDRTSGRVSALHLPDFDASVSEVSWYRDYGAYCGVKTTVRGGGLVADVWQIGGRKAALQKVIGKWPQDERVRPVCATPLWQREPMRVTLKPTDGPAMSFDVVGTSAALIEDGDAEEN</sequence>
<name>E8UXF1_TERSS</name>
<dbReference type="eggNOG" id="ENOG5030YJQ">
    <property type="taxonomic scope" value="Bacteria"/>
</dbReference>
<dbReference type="Proteomes" id="UP000006844">
    <property type="component" value="Chromosome"/>
</dbReference>
<protein>
    <recommendedName>
        <fullName evidence="4">DUF3047 domain-containing protein</fullName>
    </recommendedName>
</protein>
<evidence type="ECO:0000256" key="1">
    <source>
        <dbReference type="SAM" id="SignalP"/>
    </source>
</evidence>
<accession>E8UXF1</accession>
<reference evidence="2 3" key="1">
    <citation type="journal article" date="2012" name="Stand. Genomic Sci.">
        <title>Complete genome sequence of Terriglobus saanensis type strain SP1PR4(T), an Acidobacteria from tundra soil.</title>
        <authorList>
            <person name="Rawat S.R."/>
            <person name="Mannisto M.K."/>
            <person name="Starovoytov V."/>
            <person name="Goodwin L."/>
            <person name="Nolan M."/>
            <person name="Hauser L."/>
            <person name="Land M."/>
            <person name="Davenport K.W."/>
            <person name="Woyke T."/>
            <person name="Haggblom M.M."/>
        </authorList>
    </citation>
    <scope>NUCLEOTIDE SEQUENCE</scope>
    <source>
        <strain evidence="3">ATCC BAA-1853 / DSM 23119 / SP1PR4</strain>
    </source>
</reference>
<feature type="chain" id="PRO_5003232684" description="DUF3047 domain-containing protein" evidence="1">
    <location>
        <begin position="22"/>
        <end position="228"/>
    </location>
</feature>
<evidence type="ECO:0000313" key="2">
    <source>
        <dbReference type="EMBL" id="ADV84175.1"/>
    </source>
</evidence>
<keyword evidence="1" id="KW-0732">Signal</keyword>
<dbReference type="EMBL" id="CP002467">
    <property type="protein sequence ID" value="ADV84175.1"/>
    <property type="molecule type" value="Genomic_DNA"/>
</dbReference>
<dbReference type="RefSeq" id="WP_013569906.1">
    <property type="nucleotide sequence ID" value="NC_014963.1"/>
</dbReference>
<keyword evidence="3" id="KW-1185">Reference proteome</keyword>
<dbReference type="AlphaFoldDB" id="E8UXF1"/>
<dbReference type="STRING" id="401053.AciPR4_3421"/>
<feature type="signal peptide" evidence="1">
    <location>
        <begin position="1"/>
        <end position="21"/>
    </location>
</feature>
<dbReference type="OrthoDB" id="115311at2"/>
<evidence type="ECO:0008006" key="4">
    <source>
        <dbReference type="Google" id="ProtNLM"/>
    </source>
</evidence>